<reference evidence="1" key="1">
    <citation type="journal article" date="2023" name="IScience">
        <title>Live-bearing cockroach genome reveals convergent evolutionary mechanisms linked to viviparity in insects and beyond.</title>
        <authorList>
            <person name="Fouks B."/>
            <person name="Harrison M.C."/>
            <person name="Mikhailova A.A."/>
            <person name="Marchal E."/>
            <person name="English S."/>
            <person name="Carruthers M."/>
            <person name="Jennings E.C."/>
            <person name="Chiamaka E.L."/>
            <person name="Frigard R.A."/>
            <person name="Pippel M."/>
            <person name="Attardo G.M."/>
            <person name="Benoit J.B."/>
            <person name="Bornberg-Bauer E."/>
            <person name="Tobe S.S."/>
        </authorList>
    </citation>
    <scope>NUCLEOTIDE SEQUENCE</scope>
    <source>
        <strain evidence="1">Stay&amp;Tobe</strain>
    </source>
</reference>
<proteinExistence type="predicted"/>
<keyword evidence="2" id="KW-1185">Reference proteome</keyword>
<protein>
    <submittedName>
        <fullName evidence="1">Uncharacterized protein</fullName>
    </submittedName>
</protein>
<evidence type="ECO:0000313" key="2">
    <source>
        <dbReference type="Proteomes" id="UP001233999"/>
    </source>
</evidence>
<sequence>RIIGQMNSVSSAIEKQGWEETNTTRGRCTHVTMICVHLLRWSVLLLTTFIIS</sequence>
<dbReference type="AlphaFoldDB" id="A0AAD7ZKE6"/>
<gene>
    <name evidence="1" type="ORF">L9F63_003296</name>
</gene>
<feature type="non-terminal residue" evidence="1">
    <location>
        <position position="1"/>
    </location>
</feature>
<reference evidence="1" key="2">
    <citation type="submission" date="2023-05" db="EMBL/GenBank/DDBJ databases">
        <authorList>
            <person name="Fouks B."/>
        </authorList>
    </citation>
    <scope>NUCLEOTIDE SEQUENCE</scope>
    <source>
        <strain evidence="1">Stay&amp;Tobe</strain>
        <tissue evidence="1">Testes</tissue>
    </source>
</reference>
<name>A0AAD7ZKE6_DIPPU</name>
<feature type="non-terminal residue" evidence="1">
    <location>
        <position position="52"/>
    </location>
</feature>
<dbReference type="EMBL" id="JASPKZ010007807">
    <property type="protein sequence ID" value="KAJ9582369.1"/>
    <property type="molecule type" value="Genomic_DNA"/>
</dbReference>
<dbReference type="Proteomes" id="UP001233999">
    <property type="component" value="Unassembled WGS sequence"/>
</dbReference>
<organism evidence="1 2">
    <name type="scientific">Diploptera punctata</name>
    <name type="common">Pacific beetle cockroach</name>
    <dbReference type="NCBI Taxonomy" id="6984"/>
    <lineage>
        <taxon>Eukaryota</taxon>
        <taxon>Metazoa</taxon>
        <taxon>Ecdysozoa</taxon>
        <taxon>Arthropoda</taxon>
        <taxon>Hexapoda</taxon>
        <taxon>Insecta</taxon>
        <taxon>Pterygota</taxon>
        <taxon>Neoptera</taxon>
        <taxon>Polyneoptera</taxon>
        <taxon>Dictyoptera</taxon>
        <taxon>Blattodea</taxon>
        <taxon>Blaberoidea</taxon>
        <taxon>Blaberidae</taxon>
        <taxon>Diplopterinae</taxon>
        <taxon>Diploptera</taxon>
    </lineage>
</organism>
<evidence type="ECO:0000313" key="1">
    <source>
        <dbReference type="EMBL" id="KAJ9582369.1"/>
    </source>
</evidence>
<accession>A0AAD7ZKE6</accession>
<comment type="caution">
    <text evidence="1">The sequence shown here is derived from an EMBL/GenBank/DDBJ whole genome shotgun (WGS) entry which is preliminary data.</text>
</comment>